<name>A3R4S1_WENVI</name>
<dbReference type="AlphaFoldDB" id="A3R4S1"/>
<dbReference type="Pfam" id="PF01648">
    <property type="entry name" value="ACPS"/>
    <property type="match status" value="1"/>
</dbReference>
<dbReference type="EMBL" id="EF140901">
    <property type="protein sequence ID" value="ABO15866.1"/>
    <property type="molecule type" value="Genomic_DNA"/>
</dbReference>
<evidence type="ECO:0000256" key="3">
    <source>
        <dbReference type="SAM" id="MobiDB-lite"/>
    </source>
</evidence>
<sequence length="297" mass="32796">MASTRAVIHPFGNPPAQQPAVAEPVRVRGTAGPWDRVRHDLASLGWAVLHARIDDWLPHPAHTPSLKRLLGRDWERYLRMRNPRVRARFAATRSLLKHAAGVAVQAPPHTVELAYTAFGRPYLRGLDQVDVSLSHTGDFLLVGLTTRGRIGVDAEKIDRPLLRNGTERHICTPYELDMLERVPEARRNRSAVRLWTLKEAYSKAIGQGLRFRFSEFGFGEDGQPVRVQRPDGTPGTGSEWTFATFTPDQQYCASVAVHDTGFGAPADTAAATMLDSGLVDAVNELVARARSEQRAAA</sequence>
<dbReference type="GO" id="GO:0008897">
    <property type="term" value="F:holo-[acyl-carrier-protein] synthase activity"/>
    <property type="evidence" value="ECO:0007669"/>
    <property type="project" value="InterPro"/>
</dbReference>
<dbReference type="GO" id="GO:0000287">
    <property type="term" value="F:magnesium ion binding"/>
    <property type="evidence" value="ECO:0007669"/>
    <property type="project" value="InterPro"/>
</dbReference>
<dbReference type="SUPFAM" id="SSF56214">
    <property type="entry name" value="4'-phosphopantetheinyl transferase"/>
    <property type="match status" value="2"/>
</dbReference>
<evidence type="ECO:0000256" key="1">
    <source>
        <dbReference type="ARBA" id="ARBA00010990"/>
    </source>
</evidence>
<keyword evidence="2 5" id="KW-0808">Transferase</keyword>
<organism evidence="5">
    <name type="scientific">Wenjunlia vitaminophila</name>
    <name type="common">Streptomyces vitaminophilus</name>
    <dbReference type="NCBI Taxonomy" id="76728"/>
    <lineage>
        <taxon>Bacteria</taxon>
        <taxon>Bacillati</taxon>
        <taxon>Actinomycetota</taxon>
        <taxon>Actinomycetes</taxon>
        <taxon>Kitasatosporales</taxon>
        <taxon>Streptomycetaceae</taxon>
        <taxon>Wenjunlia</taxon>
    </lineage>
</organism>
<dbReference type="GO" id="GO:0005829">
    <property type="term" value="C:cytosol"/>
    <property type="evidence" value="ECO:0007669"/>
    <property type="project" value="TreeGrafter"/>
</dbReference>
<dbReference type="GO" id="GO:0019878">
    <property type="term" value="P:lysine biosynthetic process via aminoadipic acid"/>
    <property type="evidence" value="ECO:0007669"/>
    <property type="project" value="TreeGrafter"/>
</dbReference>
<feature type="domain" description="4'-phosphopantetheinyl transferase" evidence="4">
    <location>
        <begin position="149"/>
        <end position="255"/>
    </location>
</feature>
<dbReference type="InterPro" id="IPR008278">
    <property type="entry name" value="4-PPantetheinyl_Trfase_dom"/>
</dbReference>
<dbReference type="InterPro" id="IPR050559">
    <property type="entry name" value="P-Pant_transferase_sf"/>
</dbReference>
<feature type="region of interest" description="Disordered" evidence="3">
    <location>
        <begin position="1"/>
        <end position="20"/>
    </location>
</feature>
<protein>
    <submittedName>
        <fullName evidence="5">4'-phosphopantetheinyl transferase</fullName>
    </submittedName>
</protein>
<evidence type="ECO:0000313" key="5">
    <source>
        <dbReference type="EMBL" id="ABO15866.1"/>
    </source>
</evidence>
<evidence type="ECO:0000256" key="2">
    <source>
        <dbReference type="ARBA" id="ARBA00022679"/>
    </source>
</evidence>
<evidence type="ECO:0000259" key="4">
    <source>
        <dbReference type="Pfam" id="PF01648"/>
    </source>
</evidence>
<dbReference type="Gene3D" id="3.90.470.20">
    <property type="entry name" value="4'-phosphopantetheinyl transferase domain"/>
    <property type="match status" value="2"/>
</dbReference>
<dbReference type="PANTHER" id="PTHR12215:SF10">
    <property type="entry name" value="L-AMINOADIPATE-SEMIALDEHYDE DEHYDROGENASE-PHOSPHOPANTETHEINYL TRANSFERASE"/>
    <property type="match status" value="1"/>
</dbReference>
<gene>
    <name evidence="5" type="primary">pyr30</name>
</gene>
<comment type="similarity">
    <text evidence="1">Belongs to the P-Pant transferase superfamily. Gsp/Sfp/HetI/AcpT family.</text>
</comment>
<dbReference type="RefSeq" id="WP_018382899.1">
    <property type="nucleotide sequence ID" value="NZ_LLZU01000011.1"/>
</dbReference>
<dbReference type="InterPro" id="IPR037143">
    <property type="entry name" value="4-PPantetheinyl_Trfase_dom_sf"/>
</dbReference>
<dbReference type="PANTHER" id="PTHR12215">
    <property type="entry name" value="PHOSPHOPANTETHEINE TRANSFERASE"/>
    <property type="match status" value="1"/>
</dbReference>
<proteinExistence type="inferred from homology"/>
<reference evidence="5" key="1">
    <citation type="journal article" date="2007" name="Antimicrob. Agents Chemother.">
        <title>Cloning and characterization of the pyrrolomycin biosynthetic gene clusters from Actinosporangium vitaminophilum ATCC 31673 and Streptomyces sp. strain UC 11065.</title>
        <authorList>
            <person name="Zhang X."/>
            <person name="Parry R.J."/>
        </authorList>
    </citation>
    <scope>NUCLEOTIDE SEQUENCE</scope>
    <source>
        <strain evidence="5">ATCC 31673</strain>
    </source>
</reference>
<accession>A3R4S1</accession>